<dbReference type="EMBL" id="PQFF01000212">
    <property type="protein sequence ID" value="RHZ73800.1"/>
    <property type="molecule type" value="Genomic_DNA"/>
</dbReference>
<comment type="caution">
    <text evidence="1">The sequence shown here is derived from an EMBL/GenBank/DDBJ whole genome shotgun (WGS) entry which is preliminary data.</text>
</comment>
<keyword evidence="2" id="KW-1185">Reference proteome</keyword>
<sequence>MSSPVTFATFRNPVHIPCGIQTWFFADIEEVRINNPKFNPQLIPYENVRYTKQIVDNEYYTLHLARLRRFTVVRGVVALKFNKAVSRI</sequence>
<dbReference type="AlphaFoldDB" id="A0A397IM61"/>
<proteinExistence type="predicted"/>
<gene>
    <name evidence="1" type="ORF">Glove_229g92</name>
</gene>
<organism evidence="1 2">
    <name type="scientific">Diversispora epigaea</name>
    <dbReference type="NCBI Taxonomy" id="1348612"/>
    <lineage>
        <taxon>Eukaryota</taxon>
        <taxon>Fungi</taxon>
        <taxon>Fungi incertae sedis</taxon>
        <taxon>Mucoromycota</taxon>
        <taxon>Glomeromycotina</taxon>
        <taxon>Glomeromycetes</taxon>
        <taxon>Diversisporales</taxon>
        <taxon>Diversisporaceae</taxon>
        <taxon>Diversispora</taxon>
    </lineage>
</organism>
<evidence type="ECO:0000313" key="1">
    <source>
        <dbReference type="EMBL" id="RHZ73800.1"/>
    </source>
</evidence>
<evidence type="ECO:0000313" key="2">
    <source>
        <dbReference type="Proteomes" id="UP000266861"/>
    </source>
</evidence>
<protein>
    <submittedName>
        <fullName evidence="1">Uncharacterized protein</fullName>
    </submittedName>
</protein>
<dbReference type="Proteomes" id="UP000266861">
    <property type="component" value="Unassembled WGS sequence"/>
</dbReference>
<accession>A0A397IM61</accession>
<reference evidence="1 2" key="1">
    <citation type="submission" date="2018-08" db="EMBL/GenBank/DDBJ databases">
        <title>Genome and evolution of the arbuscular mycorrhizal fungus Diversispora epigaea (formerly Glomus versiforme) and its bacterial endosymbionts.</title>
        <authorList>
            <person name="Sun X."/>
            <person name="Fei Z."/>
            <person name="Harrison M."/>
        </authorList>
    </citation>
    <scope>NUCLEOTIDE SEQUENCE [LARGE SCALE GENOMIC DNA]</scope>
    <source>
        <strain evidence="1 2">IT104</strain>
    </source>
</reference>
<name>A0A397IM61_9GLOM</name>